<feature type="transmembrane region" description="Helical" evidence="6">
    <location>
        <begin position="82"/>
        <end position="102"/>
    </location>
</feature>
<evidence type="ECO:0000256" key="4">
    <source>
        <dbReference type="ARBA" id="ARBA00022989"/>
    </source>
</evidence>
<feature type="transmembrane region" description="Helical" evidence="6">
    <location>
        <begin position="108"/>
        <end position="127"/>
    </location>
</feature>
<feature type="transmembrane region" description="Helical" evidence="6">
    <location>
        <begin position="134"/>
        <end position="151"/>
    </location>
</feature>
<keyword evidence="5 6" id="KW-0472">Membrane</keyword>
<feature type="transmembrane region" description="Helical" evidence="6">
    <location>
        <begin position="188"/>
        <end position="206"/>
    </location>
</feature>
<proteinExistence type="predicted"/>
<organism evidence="7 8">
    <name type="scientific">Solirubrobacter deserti</name>
    <dbReference type="NCBI Taxonomy" id="2282478"/>
    <lineage>
        <taxon>Bacteria</taxon>
        <taxon>Bacillati</taxon>
        <taxon>Actinomycetota</taxon>
        <taxon>Thermoleophilia</taxon>
        <taxon>Solirubrobacterales</taxon>
        <taxon>Solirubrobacteraceae</taxon>
        <taxon>Solirubrobacter</taxon>
    </lineage>
</organism>
<feature type="transmembrane region" description="Helical" evidence="6">
    <location>
        <begin position="237"/>
        <end position="259"/>
    </location>
</feature>
<dbReference type="Pfam" id="PF02653">
    <property type="entry name" value="BPD_transp_2"/>
    <property type="match status" value="1"/>
</dbReference>
<feature type="transmembrane region" description="Helical" evidence="6">
    <location>
        <begin position="22"/>
        <end position="41"/>
    </location>
</feature>
<evidence type="ECO:0000313" key="7">
    <source>
        <dbReference type="EMBL" id="MDA0139254.1"/>
    </source>
</evidence>
<comment type="caution">
    <text evidence="7">The sequence shown here is derived from an EMBL/GenBank/DDBJ whole genome shotgun (WGS) entry which is preliminary data.</text>
</comment>
<evidence type="ECO:0000256" key="5">
    <source>
        <dbReference type="ARBA" id="ARBA00023136"/>
    </source>
</evidence>
<dbReference type="CDD" id="cd06579">
    <property type="entry name" value="TM_PBP1_transp_AraH_like"/>
    <property type="match status" value="1"/>
</dbReference>
<sequence>MSTQEQPARPIEVGAAPGVERLILRYGLLALFAGVTVYFAVTEPSFRSFNNIVSILQSISIVGIIGLGVTISMVVGGFDLSIGANAGFTVMLCAICLVMFAWPTIAVVPVALLGGLLIGALNGALIVRLRVPDLLATLGMLFVLQGVQLLPSEGQSISTGLVLDGTEYTGVFTDAFLYLGRGRLFGEIPFPIIIFAVVAIVLWVVMERTRWGRQFYAVGGNLEAARLAGIRVDRVRMIAYIISGVLASLGGIILAARIGEGDVGAGSPFLLDAVAAALVGYAVLAVNRPNILGTTIGAVFLGIMLNGLTIKNFPYYTQDFVKGVVLMVALLLTFGVRKLR</sequence>
<comment type="subcellular location">
    <subcellularLocation>
        <location evidence="1">Cell membrane</location>
        <topology evidence="1">Multi-pass membrane protein</topology>
    </subcellularLocation>
</comment>
<dbReference type="PANTHER" id="PTHR32196">
    <property type="entry name" value="ABC TRANSPORTER PERMEASE PROTEIN YPHD-RELATED-RELATED"/>
    <property type="match status" value="1"/>
</dbReference>
<feature type="transmembrane region" description="Helical" evidence="6">
    <location>
        <begin position="265"/>
        <end position="284"/>
    </location>
</feature>
<keyword evidence="3 6" id="KW-0812">Transmembrane</keyword>
<keyword evidence="2" id="KW-1003">Cell membrane</keyword>
<evidence type="ECO:0000313" key="8">
    <source>
        <dbReference type="Proteomes" id="UP001147700"/>
    </source>
</evidence>
<keyword evidence="8" id="KW-1185">Reference proteome</keyword>
<dbReference type="EMBL" id="JAPCID010000023">
    <property type="protein sequence ID" value="MDA0139254.1"/>
    <property type="molecule type" value="Genomic_DNA"/>
</dbReference>
<dbReference type="InterPro" id="IPR001851">
    <property type="entry name" value="ABC_transp_permease"/>
</dbReference>
<protein>
    <submittedName>
        <fullName evidence="7">ABC transporter permease</fullName>
    </submittedName>
</protein>
<evidence type="ECO:0000256" key="1">
    <source>
        <dbReference type="ARBA" id="ARBA00004651"/>
    </source>
</evidence>
<feature type="transmembrane region" description="Helical" evidence="6">
    <location>
        <begin position="320"/>
        <end position="336"/>
    </location>
</feature>
<dbReference type="PANTHER" id="PTHR32196:SF72">
    <property type="entry name" value="RIBOSE IMPORT PERMEASE PROTEIN RBSC"/>
    <property type="match status" value="1"/>
</dbReference>
<reference evidence="7" key="1">
    <citation type="submission" date="2022-10" db="EMBL/GenBank/DDBJ databases">
        <title>The WGS of Solirubrobacter sp. CPCC 204708.</title>
        <authorList>
            <person name="Jiang Z."/>
        </authorList>
    </citation>
    <scope>NUCLEOTIDE SEQUENCE</scope>
    <source>
        <strain evidence="7">CPCC 204708</strain>
    </source>
</reference>
<feature type="transmembrane region" description="Helical" evidence="6">
    <location>
        <begin position="291"/>
        <end position="308"/>
    </location>
</feature>
<evidence type="ECO:0000256" key="6">
    <source>
        <dbReference type="SAM" id="Phobius"/>
    </source>
</evidence>
<dbReference type="Proteomes" id="UP001147700">
    <property type="component" value="Unassembled WGS sequence"/>
</dbReference>
<gene>
    <name evidence="7" type="ORF">OJ962_17260</name>
</gene>
<accession>A0ABT4RL62</accession>
<evidence type="ECO:0000256" key="3">
    <source>
        <dbReference type="ARBA" id="ARBA00022692"/>
    </source>
</evidence>
<feature type="transmembrane region" description="Helical" evidence="6">
    <location>
        <begin position="53"/>
        <end position="75"/>
    </location>
</feature>
<keyword evidence="4 6" id="KW-1133">Transmembrane helix</keyword>
<name>A0ABT4RL62_9ACTN</name>
<dbReference type="RefSeq" id="WP_202956629.1">
    <property type="nucleotide sequence ID" value="NZ_JAPCID010000023.1"/>
</dbReference>
<evidence type="ECO:0000256" key="2">
    <source>
        <dbReference type="ARBA" id="ARBA00022475"/>
    </source>
</evidence>